<dbReference type="EMBL" id="FN654628">
    <property type="protein sequence ID" value="CBY35441.1"/>
    <property type="molecule type" value="Genomic_DNA"/>
</dbReference>
<sequence length="241" mass="25838">MRPTTTPRTTPVRTTRRTTPYVRPSSPASRPKGDGGKVNCPPGKNIKRCRDLEAQKKKQHDAPSNSPIFEQHMAAPVMESPVKDRNLGATGAQFDSFIMDFLSPFLIEDPVTTPQTTTTRAPRTTKKTMIGGSSFMSFTGYGAPENPSSGVCRISPKSTIYAAISSAVGSREDCGKCVFVWCPSFSGCKGAPIGKVQIVDVYDGPGHIALSQAAFKAAIGLPSTKGNKMKTYQGTYSFTSC</sequence>
<dbReference type="CDD" id="cd22191">
    <property type="entry name" value="DPBB_RlpA_EXP_N-like"/>
    <property type="match status" value="1"/>
</dbReference>
<dbReference type="SUPFAM" id="SSF50685">
    <property type="entry name" value="Barwin-like endoglucanases"/>
    <property type="match status" value="1"/>
</dbReference>
<dbReference type="Gene3D" id="2.40.40.10">
    <property type="entry name" value="RlpA-like domain"/>
    <property type="match status" value="1"/>
</dbReference>
<feature type="region of interest" description="Disordered" evidence="1">
    <location>
        <begin position="1"/>
        <end position="48"/>
    </location>
</feature>
<proteinExistence type="predicted"/>
<feature type="compositionally biased region" description="Low complexity" evidence="1">
    <location>
        <begin position="1"/>
        <end position="27"/>
    </location>
</feature>
<dbReference type="InterPro" id="IPR036908">
    <property type="entry name" value="RlpA-like_sf"/>
</dbReference>
<evidence type="ECO:0000256" key="1">
    <source>
        <dbReference type="SAM" id="MobiDB-lite"/>
    </source>
</evidence>
<evidence type="ECO:0000313" key="2">
    <source>
        <dbReference type="EMBL" id="CBY35441.1"/>
    </source>
</evidence>
<dbReference type="AlphaFoldDB" id="E4YIY0"/>
<reference evidence="2" key="1">
    <citation type="journal article" date="2010" name="Science">
        <title>Plasticity of animal genome architecture unmasked by rapid evolution of a pelagic tunicate.</title>
        <authorList>
            <person name="Denoeud F."/>
            <person name="Henriet S."/>
            <person name="Mungpakdee S."/>
            <person name="Aury J.M."/>
            <person name="Da Silva C."/>
            <person name="Brinkmann H."/>
            <person name="Mikhaleva J."/>
            <person name="Olsen L.C."/>
            <person name="Jubin C."/>
            <person name="Canestro C."/>
            <person name="Bouquet J.M."/>
            <person name="Danks G."/>
            <person name="Poulain J."/>
            <person name="Campsteijn C."/>
            <person name="Adamski M."/>
            <person name="Cross I."/>
            <person name="Yadetie F."/>
            <person name="Muffato M."/>
            <person name="Louis A."/>
            <person name="Butcher S."/>
            <person name="Tsagkogeorga G."/>
            <person name="Konrad A."/>
            <person name="Singh S."/>
            <person name="Jensen M.F."/>
            <person name="Cong E.H."/>
            <person name="Eikeseth-Otteraa H."/>
            <person name="Noel B."/>
            <person name="Anthouard V."/>
            <person name="Porcel B.M."/>
            <person name="Kachouri-Lafond R."/>
            <person name="Nishino A."/>
            <person name="Ugolini M."/>
            <person name="Chourrout P."/>
            <person name="Nishida H."/>
            <person name="Aasland R."/>
            <person name="Huzurbazar S."/>
            <person name="Westhof E."/>
            <person name="Delsuc F."/>
            <person name="Lehrach H."/>
            <person name="Reinhardt R."/>
            <person name="Weissenbach J."/>
            <person name="Roy S.W."/>
            <person name="Artiguenave F."/>
            <person name="Postlethwait J.H."/>
            <person name="Manak J.R."/>
            <person name="Thompson E.M."/>
            <person name="Jaillon O."/>
            <person name="Du Pasquier L."/>
            <person name="Boudinot P."/>
            <person name="Liberles D.A."/>
            <person name="Volff J.N."/>
            <person name="Philippe H."/>
            <person name="Lenhard B."/>
            <person name="Roest Crollius H."/>
            <person name="Wincker P."/>
            <person name="Chourrout D."/>
        </authorList>
    </citation>
    <scope>NUCLEOTIDE SEQUENCE [LARGE SCALE GENOMIC DNA]</scope>
</reference>
<gene>
    <name evidence="2" type="ORF">GSOID_T00027253001</name>
</gene>
<accession>E4YIY0</accession>
<dbReference type="Proteomes" id="UP000011014">
    <property type="component" value="Unassembled WGS sequence"/>
</dbReference>
<protein>
    <submittedName>
        <fullName evidence="2">Uncharacterized protein</fullName>
    </submittedName>
</protein>
<organism evidence="2">
    <name type="scientific">Oikopleura dioica</name>
    <name type="common">Tunicate</name>
    <dbReference type="NCBI Taxonomy" id="34765"/>
    <lineage>
        <taxon>Eukaryota</taxon>
        <taxon>Metazoa</taxon>
        <taxon>Chordata</taxon>
        <taxon>Tunicata</taxon>
        <taxon>Appendicularia</taxon>
        <taxon>Copelata</taxon>
        <taxon>Oikopleuridae</taxon>
        <taxon>Oikopleura</taxon>
    </lineage>
</organism>
<name>E4YIY0_OIKDI</name>